<evidence type="ECO:0000313" key="2">
    <source>
        <dbReference type="EMBL" id="TXI28878.1"/>
    </source>
</evidence>
<dbReference type="InterPro" id="IPR027417">
    <property type="entry name" value="P-loop_NTPase"/>
</dbReference>
<proteinExistence type="predicted"/>
<keyword evidence="2" id="KW-0808">Transferase</keyword>
<dbReference type="Proteomes" id="UP000321055">
    <property type="component" value="Unassembled WGS sequence"/>
</dbReference>
<dbReference type="NCBIfam" id="TIGR00678">
    <property type="entry name" value="holB"/>
    <property type="match status" value="1"/>
</dbReference>
<keyword evidence="2" id="KW-0548">Nucleotidyltransferase</keyword>
<dbReference type="PANTHER" id="PTHR11669:SF8">
    <property type="entry name" value="DNA POLYMERASE III SUBUNIT DELTA"/>
    <property type="match status" value="1"/>
</dbReference>
<dbReference type="GO" id="GO:0009360">
    <property type="term" value="C:DNA polymerase III complex"/>
    <property type="evidence" value="ECO:0007669"/>
    <property type="project" value="TreeGrafter"/>
</dbReference>
<reference evidence="2 3" key="1">
    <citation type="submission" date="2018-09" db="EMBL/GenBank/DDBJ databases">
        <title>Metagenome Assembled Genomes from an Advanced Water Purification Facility.</title>
        <authorList>
            <person name="Stamps B.W."/>
            <person name="Spear J.R."/>
        </authorList>
    </citation>
    <scope>NUCLEOTIDE SEQUENCE [LARGE SCALE GENOMIC DNA]</scope>
    <source>
        <strain evidence="2">Bin_54_1</strain>
    </source>
</reference>
<dbReference type="AlphaFoldDB" id="A0A5C7VXK1"/>
<dbReference type="Pfam" id="PF13177">
    <property type="entry name" value="DNA_pol3_delta2"/>
    <property type="match status" value="1"/>
</dbReference>
<dbReference type="InterPro" id="IPR050238">
    <property type="entry name" value="DNA_Rep/Repair_Clamp_Loader"/>
</dbReference>
<evidence type="ECO:0000256" key="1">
    <source>
        <dbReference type="SAM" id="MobiDB-lite"/>
    </source>
</evidence>
<comment type="caution">
    <text evidence="2">The sequence shown here is derived from an EMBL/GenBank/DDBJ whole genome shotgun (WGS) entry which is preliminary data.</text>
</comment>
<protein>
    <submittedName>
        <fullName evidence="2">DNA polymerase III subunit delta</fullName>
        <ecNumber evidence="2">2.7.7.7</ecNumber>
    </submittedName>
</protein>
<dbReference type="EC" id="2.7.7.7" evidence="2"/>
<organism evidence="2 3">
    <name type="scientific">Nitrosomonas oligotropha</name>
    <dbReference type="NCBI Taxonomy" id="42354"/>
    <lineage>
        <taxon>Bacteria</taxon>
        <taxon>Pseudomonadati</taxon>
        <taxon>Pseudomonadota</taxon>
        <taxon>Betaproteobacteria</taxon>
        <taxon>Nitrosomonadales</taxon>
        <taxon>Nitrosomonadaceae</taxon>
        <taxon>Nitrosomonas</taxon>
    </lineage>
</organism>
<dbReference type="PANTHER" id="PTHR11669">
    <property type="entry name" value="REPLICATION FACTOR C / DNA POLYMERASE III GAMMA-TAU SUBUNIT"/>
    <property type="match status" value="1"/>
</dbReference>
<sequence length="346" mass="38355">MADIYSWQHDIWQRLTHNRQFQGHALLLKGKIGTGKYEFARQLAKSLLCAAPAAEQKACGACLSCGWFEQSSHPNFYQVMPEALLANSNSSAEKEDSEEKSGGVAPKKSASQQIGVEQIRKLTDFVYMSGHQNGLKIILIYPAETMNSAAANALLKKLEEPPEQVLFLLVTHQAQRLLPTIRSRCQQIAMPLPDAAAALAWLKQQEVSDPEASLAAAGFSPLTALLLARGENAAQYGQFIEQVGHPNRLDPLSLAETLQQTNLSIVVSWLQKWCYDLVSYRTSGKIRYYVKQLPAIQALSQHMDLPGCVAFTRGLNAKQQLSHHPLNPRLFLEELFIAYAALMGKK</sequence>
<feature type="region of interest" description="Disordered" evidence="1">
    <location>
        <begin position="88"/>
        <end position="109"/>
    </location>
</feature>
<evidence type="ECO:0000313" key="3">
    <source>
        <dbReference type="Proteomes" id="UP000321055"/>
    </source>
</evidence>
<name>A0A5C7VXK1_9PROT</name>
<dbReference type="Gene3D" id="3.40.50.300">
    <property type="entry name" value="P-loop containing nucleotide triphosphate hydrolases"/>
    <property type="match status" value="1"/>
</dbReference>
<dbReference type="EMBL" id="SSFX01000041">
    <property type="protein sequence ID" value="TXI28878.1"/>
    <property type="molecule type" value="Genomic_DNA"/>
</dbReference>
<dbReference type="SUPFAM" id="SSF52540">
    <property type="entry name" value="P-loop containing nucleoside triphosphate hydrolases"/>
    <property type="match status" value="1"/>
</dbReference>
<dbReference type="InterPro" id="IPR004622">
    <property type="entry name" value="DNA_pol_HolB"/>
</dbReference>
<gene>
    <name evidence="2" type="primary">holB</name>
    <name evidence="2" type="ORF">E6Q60_06095</name>
</gene>
<dbReference type="GO" id="GO:0008408">
    <property type="term" value="F:3'-5' exonuclease activity"/>
    <property type="evidence" value="ECO:0007669"/>
    <property type="project" value="InterPro"/>
</dbReference>
<dbReference type="GO" id="GO:0003887">
    <property type="term" value="F:DNA-directed DNA polymerase activity"/>
    <property type="evidence" value="ECO:0007669"/>
    <property type="project" value="UniProtKB-EC"/>
</dbReference>
<feature type="compositionally biased region" description="Basic and acidic residues" evidence="1">
    <location>
        <begin position="92"/>
        <end position="101"/>
    </location>
</feature>
<accession>A0A5C7VXK1</accession>
<dbReference type="GO" id="GO:0006261">
    <property type="term" value="P:DNA-templated DNA replication"/>
    <property type="evidence" value="ECO:0007669"/>
    <property type="project" value="TreeGrafter"/>
</dbReference>